<organism evidence="2 3">
    <name type="scientific">Periweissella cryptocerci</name>
    <dbReference type="NCBI Taxonomy" id="2506420"/>
    <lineage>
        <taxon>Bacteria</taxon>
        <taxon>Bacillati</taxon>
        <taxon>Bacillota</taxon>
        <taxon>Bacilli</taxon>
        <taxon>Lactobacillales</taxon>
        <taxon>Lactobacillaceae</taxon>
        <taxon>Periweissella</taxon>
    </lineage>
</organism>
<dbReference type="RefSeq" id="WP_133364468.1">
    <property type="nucleotide sequence ID" value="NZ_CP037940.1"/>
</dbReference>
<keyword evidence="1" id="KW-0812">Transmembrane</keyword>
<keyword evidence="1" id="KW-1133">Transmembrane helix</keyword>
<dbReference type="EMBL" id="CP037940">
    <property type="protein sequence ID" value="QBO37391.1"/>
    <property type="molecule type" value="Genomic_DNA"/>
</dbReference>
<evidence type="ECO:0000256" key="1">
    <source>
        <dbReference type="SAM" id="Phobius"/>
    </source>
</evidence>
<keyword evidence="1" id="KW-0472">Membrane</keyword>
<keyword evidence="3" id="KW-1185">Reference proteome</keyword>
<proteinExistence type="predicted"/>
<accession>A0A4P6YX42</accession>
<gene>
    <name evidence="2" type="ORF">EQG49_13390</name>
</gene>
<dbReference type="AlphaFoldDB" id="A0A4P6YX42"/>
<protein>
    <submittedName>
        <fullName evidence="2">DUF2834 domain-containing protein</fullName>
    </submittedName>
</protein>
<evidence type="ECO:0000313" key="2">
    <source>
        <dbReference type="EMBL" id="QBO37391.1"/>
    </source>
</evidence>
<feature type="transmembrane region" description="Helical" evidence="1">
    <location>
        <begin position="42"/>
        <end position="62"/>
    </location>
</feature>
<dbReference type="KEGG" id="wei:EQG49_13390"/>
<evidence type="ECO:0000313" key="3">
    <source>
        <dbReference type="Proteomes" id="UP000292886"/>
    </source>
</evidence>
<reference evidence="3" key="1">
    <citation type="submission" date="2019-03" db="EMBL/GenBank/DDBJ databases">
        <title>Weissella sp. 26KH-42 Genome sequencing.</title>
        <authorList>
            <person name="Heo J."/>
            <person name="Kim S.-J."/>
            <person name="Kim J.-S."/>
            <person name="Hong S.-B."/>
            <person name="Kwon S.-W."/>
        </authorList>
    </citation>
    <scope>NUCLEOTIDE SEQUENCE [LARGE SCALE GENOMIC DNA]</scope>
    <source>
        <strain evidence="3">26KH-42</strain>
    </source>
</reference>
<dbReference type="Proteomes" id="UP000292886">
    <property type="component" value="Chromosome"/>
</dbReference>
<sequence>MLDIITSTLFSKFPELSQHILASDPFTKTTTLLQTWTGRAQVILTVGSVLAAVVTAIVYIFSGDEGKRKVRKHWLAIAVAIIVGFSAAVAISFLQTQVSS</sequence>
<name>A0A4P6YX42_9LACO</name>
<feature type="transmembrane region" description="Helical" evidence="1">
    <location>
        <begin position="74"/>
        <end position="94"/>
    </location>
</feature>